<evidence type="ECO:0000313" key="3">
    <source>
        <dbReference type="Proteomes" id="UP000325081"/>
    </source>
</evidence>
<dbReference type="PANTHER" id="PTHR33356">
    <property type="entry name" value="TIP41-LIKE PROTEIN"/>
    <property type="match status" value="1"/>
</dbReference>
<name>A0A5A7QPE1_STRAF</name>
<dbReference type="EMBL" id="BKCP01007771">
    <property type="protein sequence ID" value="GER47223.1"/>
    <property type="molecule type" value="Genomic_DNA"/>
</dbReference>
<proteinExistence type="predicted"/>
<accession>A0A5A7QPE1</accession>
<sequence>MAQEIDDLEFLLPAELLTDDDLLTDFGCGFTNSGGLNSDLSSPVESVTGSMETAGADEDDVVAELTRKLTRSGLRESDMSCDCTAKGLKLSGSPQSTLYGFKPGSRGSPNSDSRACSPPEAKSPLSWDVLYAAAAEVARMRMAEEAAAFYSNELFSSARKPGPVAVTQPKNEPGTGFYPTRRQTHLSYHQHLQAAKLQQMKQNQLKSMMMKNGVRRNGSGDLSYSLSSSAWPTLQQSRHQTGIGVKTGFLGETGPKKERVGTGVFMPRMFDPNPVETPKNPDAYLKQRDNLMSAYQGRIIRPQTAGNQEFSLPQEWTY</sequence>
<dbReference type="OrthoDB" id="747893at2759"/>
<evidence type="ECO:0000256" key="1">
    <source>
        <dbReference type="SAM" id="MobiDB-lite"/>
    </source>
</evidence>
<reference evidence="3" key="1">
    <citation type="journal article" date="2019" name="Curr. Biol.">
        <title>Genome Sequence of Striga asiatica Provides Insight into the Evolution of Plant Parasitism.</title>
        <authorList>
            <person name="Yoshida S."/>
            <person name="Kim S."/>
            <person name="Wafula E.K."/>
            <person name="Tanskanen J."/>
            <person name="Kim Y.M."/>
            <person name="Honaas L."/>
            <person name="Yang Z."/>
            <person name="Spallek T."/>
            <person name="Conn C.E."/>
            <person name="Ichihashi Y."/>
            <person name="Cheong K."/>
            <person name="Cui S."/>
            <person name="Der J.P."/>
            <person name="Gundlach H."/>
            <person name="Jiao Y."/>
            <person name="Hori C."/>
            <person name="Ishida J.K."/>
            <person name="Kasahara H."/>
            <person name="Kiba T."/>
            <person name="Kim M.S."/>
            <person name="Koo N."/>
            <person name="Laohavisit A."/>
            <person name="Lee Y.H."/>
            <person name="Lumba S."/>
            <person name="McCourt P."/>
            <person name="Mortimer J.C."/>
            <person name="Mutuku J.M."/>
            <person name="Nomura T."/>
            <person name="Sasaki-Sekimoto Y."/>
            <person name="Seto Y."/>
            <person name="Wang Y."/>
            <person name="Wakatake T."/>
            <person name="Sakakibara H."/>
            <person name="Demura T."/>
            <person name="Yamaguchi S."/>
            <person name="Yoneyama K."/>
            <person name="Manabe R.I."/>
            <person name="Nelson D.C."/>
            <person name="Schulman A.H."/>
            <person name="Timko M.P."/>
            <person name="dePamphilis C.W."/>
            <person name="Choi D."/>
            <person name="Shirasu K."/>
        </authorList>
    </citation>
    <scope>NUCLEOTIDE SEQUENCE [LARGE SCALE GENOMIC DNA]</scope>
    <source>
        <strain evidence="3">cv. UVA1</strain>
    </source>
</reference>
<dbReference type="PANTHER" id="PTHR33356:SF5">
    <property type="entry name" value="TIP41-LIKE PROTEIN"/>
    <property type="match status" value="1"/>
</dbReference>
<protein>
    <submittedName>
        <fullName evidence="2">3-ketoacyl-CoA synthase 13</fullName>
    </submittedName>
</protein>
<feature type="region of interest" description="Disordered" evidence="1">
    <location>
        <begin position="94"/>
        <end position="122"/>
    </location>
</feature>
<evidence type="ECO:0000313" key="2">
    <source>
        <dbReference type="EMBL" id="GER47223.1"/>
    </source>
</evidence>
<dbReference type="AlphaFoldDB" id="A0A5A7QPE1"/>
<gene>
    <name evidence="2" type="ORF">STAS_24317</name>
</gene>
<dbReference type="Proteomes" id="UP000325081">
    <property type="component" value="Unassembled WGS sequence"/>
</dbReference>
<organism evidence="2 3">
    <name type="scientific">Striga asiatica</name>
    <name type="common">Asiatic witchweed</name>
    <name type="synonym">Buchnera asiatica</name>
    <dbReference type="NCBI Taxonomy" id="4170"/>
    <lineage>
        <taxon>Eukaryota</taxon>
        <taxon>Viridiplantae</taxon>
        <taxon>Streptophyta</taxon>
        <taxon>Embryophyta</taxon>
        <taxon>Tracheophyta</taxon>
        <taxon>Spermatophyta</taxon>
        <taxon>Magnoliopsida</taxon>
        <taxon>eudicotyledons</taxon>
        <taxon>Gunneridae</taxon>
        <taxon>Pentapetalae</taxon>
        <taxon>asterids</taxon>
        <taxon>lamiids</taxon>
        <taxon>Lamiales</taxon>
        <taxon>Orobanchaceae</taxon>
        <taxon>Buchnereae</taxon>
        <taxon>Striga</taxon>
    </lineage>
</organism>
<keyword evidence="3" id="KW-1185">Reference proteome</keyword>
<comment type="caution">
    <text evidence="2">The sequence shown here is derived from an EMBL/GenBank/DDBJ whole genome shotgun (WGS) entry which is preliminary data.</text>
</comment>